<evidence type="ECO:0000313" key="10">
    <source>
        <dbReference type="Proteomes" id="UP001500002"/>
    </source>
</evidence>
<dbReference type="InterPro" id="IPR000515">
    <property type="entry name" value="MetI-like"/>
</dbReference>
<dbReference type="Pfam" id="PF19300">
    <property type="entry name" value="BPD_transp_1_N"/>
    <property type="match status" value="1"/>
</dbReference>
<dbReference type="PROSITE" id="PS50928">
    <property type="entry name" value="ABC_TM1"/>
    <property type="match status" value="1"/>
</dbReference>
<dbReference type="RefSeq" id="WP_344295460.1">
    <property type="nucleotide sequence ID" value="NZ_BAAANJ010000005.1"/>
</dbReference>
<keyword evidence="2 7" id="KW-0813">Transport</keyword>
<feature type="transmembrane region" description="Helical" evidence="7">
    <location>
        <begin position="135"/>
        <end position="156"/>
    </location>
</feature>
<accession>A0ABN2M4M7</accession>
<name>A0ABN2M4M7_9MICO</name>
<dbReference type="Proteomes" id="UP001500002">
    <property type="component" value="Unassembled WGS sequence"/>
</dbReference>
<evidence type="ECO:0000313" key="9">
    <source>
        <dbReference type="EMBL" id="GAA1809454.1"/>
    </source>
</evidence>
<evidence type="ECO:0000256" key="5">
    <source>
        <dbReference type="ARBA" id="ARBA00022989"/>
    </source>
</evidence>
<dbReference type="InterPro" id="IPR035906">
    <property type="entry name" value="MetI-like_sf"/>
</dbReference>
<comment type="caution">
    <text evidence="9">The sequence shown here is derived from an EMBL/GenBank/DDBJ whole genome shotgun (WGS) entry which is preliminary data.</text>
</comment>
<dbReference type="InterPro" id="IPR045621">
    <property type="entry name" value="BPD_transp_1_N"/>
</dbReference>
<feature type="transmembrane region" description="Helical" evidence="7">
    <location>
        <begin position="237"/>
        <end position="258"/>
    </location>
</feature>
<dbReference type="EMBL" id="BAAANJ010000005">
    <property type="protein sequence ID" value="GAA1809454.1"/>
    <property type="molecule type" value="Genomic_DNA"/>
</dbReference>
<dbReference type="PANTHER" id="PTHR43163">
    <property type="entry name" value="DIPEPTIDE TRANSPORT SYSTEM PERMEASE PROTEIN DPPB-RELATED"/>
    <property type="match status" value="1"/>
</dbReference>
<sequence length="312" mass="33084">MIYIRSIANRVGQLIVVLLAVTLAVFVLTQVAPGDAARLRLGPRASEESVEALRQELGLDRSLPEQYLEYLGRLLRGDLGTSVNGRPVTEIIAQGIGPTFWLLAGTLVVSVVSAIGIAWVAAMKRDGGFDHGLRLVLLLSLFLPTFWVGFLLLRFIAIPTGWFPVGGLGDSPGELFASLVLPSIAGAIALTPILARSLRSSLIDVLDSEYVAVARSLGIRGRTLFVDHVIRNAAGPVVTLLALNTAYLFFGVVILEWTFDIGGLGSALITASTTQDVYVVQGITLLFAVGVVVANLAGELLSDALDPRGAQS</sequence>
<comment type="subcellular location">
    <subcellularLocation>
        <location evidence="1 7">Cell membrane</location>
        <topology evidence="1 7">Multi-pass membrane protein</topology>
    </subcellularLocation>
</comment>
<feature type="transmembrane region" description="Helical" evidence="7">
    <location>
        <begin position="176"/>
        <end position="195"/>
    </location>
</feature>
<evidence type="ECO:0000256" key="6">
    <source>
        <dbReference type="ARBA" id="ARBA00023136"/>
    </source>
</evidence>
<organism evidence="9 10">
    <name type="scientific">Agromyces neolithicus</name>
    <dbReference type="NCBI Taxonomy" id="269420"/>
    <lineage>
        <taxon>Bacteria</taxon>
        <taxon>Bacillati</taxon>
        <taxon>Actinomycetota</taxon>
        <taxon>Actinomycetes</taxon>
        <taxon>Micrococcales</taxon>
        <taxon>Microbacteriaceae</taxon>
        <taxon>Agromyces</taxon>
    </lineage>
</organism>
<keyword evidence="6 7" id="KW-0472">Membrane</keyword>
<feature type="transmembrane region" description="Helical" evidence="7">
    <location>
        <begin position="100"/>
        <end position="123"/>
    </location>
</feature>
<dbReference type="Gene3D" id="1.10.3720.10">
    <property type="entry name" value="MetI-like"/>
    <property type="match status" value="1"/>
</dbReference>
<dbReference type="SUPFAM" id="SSF161098">
    <property type="entry name" value="MetI-like"/>
    <property type="match status" value="1"/>
</dbReference>
<keyword evidence="4 7" id="KW-0812">Transmembrane</keyword>
<evidence type="ECO:0000256" key="2">
    <source>
        <dbReference type="ARBA" id="ARBA00022448"/>
    </source>
</evidence>
<gene>
    <name evidence="9" type="ORF">GCM10009749_17430</name>
</gene>
<dbReference type="Pfam" id="PF00528">
    <property type="entry name" value="BPD_transp_1"/>
    <property type="match status" value="1"/>
</dbReference>
<feature type="transmembrane region" description="Helical" evidence="7">
    <location>
        <begin position="278"/>
        <end position="298"/>
    </location>
</feature>
<dbReference type="PANTHER" id="PTHR43163:SF6">
    <property type="entry name" value="DIPEPTIDE TRANSPORT SYSTEM PERMEASE PROTEIN DPPB-RELATED"/>
    <property type="match status" value="1"/>
</dbReference>
<reference evidence="9 10" key="1">
    <citation type="journal article" date="2019" name="Int. J. Syst. Evol. Microbiol.">
        <title>The Global Catalogue of Microorganisms (GCM) 10K type strain sequencing project: providing services to taxonomists for standard genome sequencing and annotation.</title>
        <authorList>
            <consortium name="The Broad Institute Genomics Platform"/>
            <consortium name="The Broad Institute Genome Sequencing Center for Infectious Disease"/>
            <person name="Wu L."/>
            <person name="Ma J."/>
        </authorList>
    </citation>
    <scope>NUCLEOTIDE SEQUENCE [LARGE SCALE GENOMIC DNA]</scope>
    <source>
        <strain evidence="9 10">JCM 14322</strain>
    </source>
</reference>
<keyword evidence="5 7" id="KW-1133">Transmembrane helix</keyword>
<evidence type="ECO:0000256" key="3">
    <source>
        <dbReference type="ARBA" id="ARBA00022475"/>
    </source>
</evidence>
<evidence type="ECO:0000259" key="8">
    <source>
        <dbReference type="PROSITE" id="PS50928"/>
    </source>
</evidence>
<dbReference type="CDD" id="cd06261">
    <property type="entry name" value="TM_PBP2"/>
    <property type="match status" value="1"/>
</dbReference>
<feature type="domain" description="ABC transmembrane type-1" evidence="8">
    <location>
        <begin position="96"/>
        <end position="298"/>
    </location>
</feature>
<keyword evidence="3" id="KW-1003">Cell membrane</keyword>
<evidence type="ECO:0000256" key="1">
    <source>
        <dbReference type="ARBA" id="ARBA00004651"/>
    </source>
</evidence>
<protein>
    <submittedName>
        <fullName evidence="9">ABC transporter permease</fullName>
    </submittedName>
</protein>
<evidence type="ECO:0000256" key="7">
    <source>
        <dbReference type="RuleBase" id="RU363032"/>
    </source>
</evidence>
<proteinExistence type="inferred from homology"/>
<keyword evidence="10" id="KW-1185">Reference proteome</keyword>
<comment type="similarity">
    <text evidence="7">Belongs to the binding-protein-dependent transport system permease family.</text>
</comment>
<evidence type="ECO:0000256" key="4">
    <source>
        <dbReference type="ARBA" id="ARBA00022692"/>
    </source>
</evidence>